<evidence type="ECO:0000256" key="13">
    <source>
        <dbReference type="PIRSR" id="PIRSR000724-1"/>
    </source>
</evidence>
<keyword evidence="17" id="KW-1185">Reference proteome</keyword>
<dbReference type="InterPro" id="IPR015911">
    <property type="entry name" value="Phosphoglycerate_kinase_CS"/>
</dbReference>
<sequence>MNKLFIEEIDCKGKTVIVRVDFNVPVKGGAVENDKRLRAALPTITRLADSGAKVVLMSHLGRPKGQRVEAMSLAPVAARLSELLGKPVAFAEECIGPKAQGAVNALANGDVLLLENLRFHKAETDNDDAFAAELAALADLYVNDAFGTAHRAHASTEGITRHMGTCACGYLIKKELDFLGSALSEPKRPFTAIIGGAKISGKIDVIKALLPKVDTLIIGGGMACTFLKATGREIGNSLCEEEKLPLAKELLELCKGKILLPSDYLVTDRLDFDNRTLGDCAFVGEDAIVAGQMAVDIGPKSVKAFSEAIAASKTVVWNGPMGVFEIEASAKGTFAVAEALVTATENGGTTIVGGGDSAAAIEKAGLADKVSHVSTGGGASLEFLEGKKLPGVEALGAPAA</sequence>
<dbReference type="PRINTS" id="PR00477">
    <property type="entry name" value="PHGLYCKINASE"/>
</dbReference>
<evidence type="ECO:0000256" key="8">
    <source>
        <dbReference type="ARBA" id="ARBA00022741"/>
    </source>
</evidence>
<proteinExistence type="inferred from homology"/>
<evidence type="ECO:0000256" key="10">
    <source>
        <dbReference type="ARBA" id="ARBA00022840"/>
    </source>
</evidence>
<evidence type="ECO:0000256" key="15">
    <source>
        <dbReference type="RuleBase" id="RU000532"/>
    </source>
</evidence>
<feature type="binding site" evidence="13">
    <location>
        <position position="36"/>
    </location>
    <ligand>
        <name>(2R)-3-phosphoglycerate</name>
        <dbReference type="ChEBI" id="CHEBI:58272"/>
    </ligand>
</feature>
<dbReference type="Gene3D" id="3.40.50.1260">
    <property type="entry name" value="Phosphoglycerate kinase, N-terminal domain"/>
    <property type="match status" value="2"/>
</dbReference>
<dbReference type="RefSeq" id="WP_092210569.1">
    <property type="nucleotide sequence ID" value="NZ_FMUX01000006.1"/>
</dbReference>
<dbReference type="EMBL" id="FMUX01000006">
    <property type="protein sequence ID" value="SCY28674.1"/>
    <property type="molecule type" value="Genomic_DNA"/>
</dbReference>
<organism evidence="16 17">
    <name type="scientific">Desulfoluna spongiiphila</name>
    <dbReference type="NCBI Taxonomy" id="419481"/>
    <lineage>
        <taxon>Bacteria</taxon>
        <taxon>Pseudomonadati</taxon>
        <taxon>Thermodesulfobacteriota</taxon>
        <taxon>Desulfobacteria</taxon>
        <taxon>Desulfobacterales</taxon>
        <taxon>Desulfolunaceae</taxon>
        <taxon>Desulfoluna</taxon>
    </lineage>
</organism>
<feature type="binding site" evidence="12">
    <location>
        <position position="151"/>
    </location>
    <ligand>
        <name>substrate</name>
    </ligand>
</feature>
<comment type="subcellular location">
    <subcellularLocation>
        <location evidence="12">Cytoplasm</location>
    </subcellularLocation>
</comment>
<dbReference type="GO" id="GO:0005829">
    <property type="term" value="C:cytosol"/>
    <property type="evidence" value="ECO:0007669"/>
    <property type="project" value="TreeGrafter"/>
</dbReference>
<name>A0A1G5EP28_9BACT</name>
<dbReference type="InterPro" id="IPR015824">
    <property type="entry name" value="Phosphoglycerate_kinase_N"/>
</dbReference>
<dbReference type="SUPFAM" id="SSF53748">
    <property type="entry name" value="Phosphoglycerate kinase"/>
    <property type="match status" value="1"/>
</dbReference>
<feature type="binding site" evidence="12 13">
    <location>
        <begin position="21"/>
        <end position="23"/>
    </location>
    <ligand>
        <name>substrate</name>
    </ligand>
</feature>
<comment type="catalytic activity">
    <reaction evidence="1 12 15">
        <text>(2R)-3-phosphoglycerate + ATP = (2R)-3-phospho-glyceroyl phosphate + ADP</text>
        <dbReference type="Rhea" id="RHEA:14801"/>
        <dbReference type="ChEBI" id="CHEBI:30616"/>
        <dbReference type="ChEBI" id="CHEBI:57604"/>
        <dbReference type="ChEBI" id="CHEBI:58272"/>
        <dbReference type="ChEBI" id="CHEBI:456216"/>
        <dbReference type="EC" id="2.7.2.3"/>
    </reaction>
</comment>
<feature type="binding site" evidence="12 14">
    <location>
        <begin position="354"/>
        <end position="357"/>
    </location>
    <ligand>
        <name>ATP</name>
        <dbReference type="ChEBI" id="CHEBI:30616"/>
    </ligand>
</feature>
<dbReference type="PROSITE" id="PS00111">
    <property type="entry name" value="PGLYCERATE_KINASE"/>
    <property type="match status" value="1"/>
</dbReference>
<comment type="caution">
    <text evidence="12">Lacks conserved residue(s) required for the propagation of feature annotation.</text>
</comment>
<keyword evidence="8 12" id="KW-0547">Nucleotide-binding</keyword>
<dbReference type="HAMAP" id="MF_00145">
    <property type="entry name" value="Phosphoglyc_kinase"/>
    <property type="match status" value="1"/>
</dbReference>
<evidence type="ECO:0000256" key="7">
    <source>
        <dbReference type="ARBA" id="ARBA00022679"/>
    </source>
</evidence>
<evidence type="ECO:0000256" key="6">
    <source>
        <dbReference type="ARBA" id="ARBA00016471"/>
    </source>
</evidence>
<dbReference type="InterPro" id="IPR001576">
    <property type="entry name" value="Phosphoglycerate_kinase"/>
</dbReference>
<dbReference type="FunFam" id="3.40.50.1260:FF:000006">
    <property type="entry name" value="Phosphoglycerate kinase"/>
    <property type="match status" value="1"/>
</dbReference>
<keyword evidence="10 12" id="KW-0067">ATP-binding</keyword>
<feature type="binding site" evidence="13">
    <location>
        <position position="151"/>
    </location>
    <ligand>
        <name>(2R)-3-phosphoglycerate</name>
        <dbReference type="ChEBI" id="CHEBI:58272"/>
    </ligand>
</feature>
<keyword evidence="12" id="KW-0963">Cytoplasm</keyword>
<evidence type="ECO:0000256" key="11">
    <source>
        <dbReference type="ARBA" id="ARBA00023152"/>
    </source>
</evidence>
<evidence type="ECO:0000256" key="9">
    <source>
        <dbReference type="ARBA" id="ARBA00022777"/>
    </source>
</evidence>
<accession>A0A1G5EP28</accession>
<dbReference type="FunFam" id="3.40.50.1260:FF:000003">
    <property type="entry name" value="Phosphoglycerate kinase"/>
    <property type="match status" value="1"/>
</dbReference>
<dbReference type="GO" id="GO:0006094">
    <property type="term" value="P:gluconeogenesis"/>
    <property type="evidence" value="ECO:0007669"/>
    <property type="project" value="TreeGrafter"/>
</dbReference>
<keyword evidence="7 12" id="KW-0808">Transferase</keyword>
<feature type="binding site" evidence="12">
    <location>
        <position position="36"/>
    </location>
    <ligand>
        <name>substrate</name>
    </ligand>
</feature>
<dbReference type="Pfam" id="PF00162">
    <property type="entry name" value="PGK"/>
    <property type="match status" value="1"/>
</dbReference>
<dbReference type="EC" id="2.7.2.3" evidence="5 12"/>
<evidence type="ECO:0000256" key="5">
    <source>
        <dbReference type="ARBA" id="ARBA00013061"/>
    </source>
</evidence>
<dbReference type="InterPro" id="IPR036043">
    <property type="entry name" value="Phosphoglycerate_kinase_sf"/>
</dbReference>
<dbReference type="CDD" id="cd00318">
    <property type="entry name" value="Phosphoglycerate_kinase"/>
    <property type="match status" value="1"/>
</dbReference>
<keyword evidence="11 12" id="KW-0324">Glycolysis</keyword>
<comment type="pathway">
    <text evidence="2 12">Carbohydrate degradation; glycolysis; pyruvate from D-glyceraldehyde 3-phosphate: step 2/5.</text>
</comment>
<comment type="subunit">
    <text evidence="4 12">Monomer.</text>
</comment>
<dbReference type="STRING" id="419481.SAMN05216233_106130"/>
<comment type="similarity">
    <text evidence="3 12 15">Belongs to the phosphoglycerate kinase family.</text>
</comment>
<keyword evidence="9 12" id="KW-0418">Kinase</keyword>
<dbReference type="PIRSF" id="PIRSF000724">
    <property type="entry name" value="Pgk"/>
    <property type="match status" value="1"/>
</dbReference>
<dbReference type="PANTHER" id="PTHR11406">
    <property type="entry name" value="PHOSPHOGLYCERATE KINASE"/>
    <property type="match status" value="1"/>
</dbReference>
<evidence type="ECO:0000256" key="1">
    <source>
        <dbReference type="ARBA" id="ARBA00000642"/>
    </source>
</evidence>
<dbReference type="GO" id="GO:0004618">
    <property type="term" value="F:phosphoglycerate kinase activity"/>
    <property type="evidence" value="ECO:0007669"/>
    <property type="project" value="UniProtKB-UniRule"/>
</dbReference>
<dbReference type="AlphaFoldDB" id="A0A1G5EP28"/>
<dbReference type="GO" id="GO:0043531">
    <property type="term" value="F:ADP binding"/>
    <property type="evidence" value="ECO:0007669"/>
    <property type="project" value="TreeGrafter"/>
</dbReference>
<feature type="binding site" evidence="12 14">
    <location>
        <position position="202"/>
    </location>
    <ligand>
        <name>ATP</name>
        <dbReference type="ChEBI" id="CHEBI:30616"/>
    </ligand>
</feature>
<dbReference type="OrthoDB" id="9808460at2"/>
<evidence type="ECO:0000256" key="3">
    <source>
        <dbReference type="ARBA" id="ARBA00008982"/>
    </source>
</evidence>
<evidence type="ECO:0000313" key="17">
    <source>
        <dbReference type="Proteomes" id="UP000198870"/>
    </source>
</evidence>
<evidence type="ECO:0000256" key="14">
    <source>
        <dbReference type="PIRSR" id="PIRSR000724-2"/>
    </source>
</evidence>
<dbReference type="GO" id="GO:0005524">
    <property type="term" value="F:ATP binding"/>
    <property type="evidence" value="ECO:0007669"/>
    <property type="project" value="UniProtKB-KW"/>
</dbReference>
<evidence type="ECO:0000256" key="12">
    <source>
        <dbReference type="HAMAP-Rule" id="MF_00145"/>
    </source>
</evidence>
<evidence type="ECO:0000256" key="4">
    <source>
        <dbReference type="ARBA" id="ARBA00011245"/>
    </source>
</evidence>
<dbReference type="Proteomes" id="UP000198870">
    <property type="component" value="Unassembled WGS sequence"/>
</dbReference>
<feature type="binding site" evidence="13">
    <location>
        <position position="118"/>
    </location>
    <ligand>
        <name>(2R)-3-phosphoglycerate</name>
        <dbReference type="ChEBI" id="CHEBI:58272"/>
    </ligand>
</feature>
<reference evidence="16 17" key="1">
    <citation type="submission" date="2016-10" db="EMBL/GenBank/DDBJ databases">
        <authorList>
            <person name="de Groot N.N."/>
        </authorList>
    </citation>
    <scope>NUCLEOTIDE SEQUENCE [LARGE SCALE GENOMIC DNA]</scope>
    <source>
        <strain evidence="16 17">AA1</strain>
    </source>
</reference>
<evidence type="ECO:0000256" key="2">
    <source>
        <dbReference type="ARBA" id="ARBA00004838"/>
    </source>
</evidence>
<feature type="binding site" evidence="12">
    <location>
        <position position="118"/>
    </location>
    <ligand>
        <name>substrate</name>
    </ligand>
</feature>
<dbReference type="UniPathway" id="UPA00109">
    <property type="reaction ID" value="UER00185"/>
</dbReference>
<protein>
    <recommendedName>
        <fullName evidence="6 12">Phosphoglycerate kinase</fullName>
        <ecNumber evidence="5 12">2.7.2.3</ecNumber>
    </recommendedName>
</protein>
<dbReference type="GO" id="GO:0006096">
    <property type="term" value="P:glycolytic process"/>
    <property type="evidence" value="ECO:0007669"/>
    <property type="project" value="UniProtKB-UniRule"/>
</dbReference>
<evidence type="ECO:0000313" key="16">
    <source>
        <dbReference type="EMBL" id="SCY28674.1"/>
    </source>
</evidence>
<gene>
    <name evidence="12" type="primary">pgk</name>
    <name evidence="16" type="ORF">SAMN05216233_106130</name>
</gene>
<dbReference type="PANTHER" id="PTHR11406:SF23">
    <property type="entry name" value="PHOSPHOGLYCERATE KINASE 1, CHLOROPLASTIC-RELATED"/>
    <property type="match status" value="1"/>
</dbReference>
<feature type="binding site" evidence="12 14">
    <location>
        <position position="325"/>
    </location>
    <ligand>
        <name>ATP</name>
        <dbReference type="ChEBI" id="CHEBI:30616"/>
    </ligand>
</feature>
<feature type="binding site" evidence="12 13">
    <location>
        <begin position="59"/>
        <end position="62"/>
    </location>
    <ligand>
        <name>substrate</name>
    </ligand>
</feature>